<dbReference type="Proteomes" id="UP000318821">
    <property type="component" value="Unassembled WGS sequence"/>
</dbReference>
<feature type="transmembrane region" description="Helical" evidence="2">
    <location>
        <begin position="32"/>
        <end position="50"/>
    </location>
</feature>
<organism evidence="3 4">
    <name type="scientific">Leishmania donovani</name>
    <dbReference type="NCBI Taxonomy" id="5661"/>
    <lineage>
        <taxon>Eukaryota</taxon>
        <taxon>Discoba</taxon>
        <taxon>Euglenozoa</taxon>
        <taxon>Kinetoplastea</taxon>
        <taxon>Metakinetoplastina</taxon>
        <taxon>Trypanosomatida</taxon>
        <taxon>Trypanosomatidae</taxon>
        <taxon>Leishmaniinae</taxon>
        <taxon>Leishmania</taxon>
    </lineage>
</organism>
<proteinExistence type="predicted"/>
<feature type="region of interest" description="Disordered" evidence="1">
    <location>
        <begin position="798"/>
        <end position="846"/>
    </location>
</feature>
<feature type="region of interest" description="Disordered" evidence="1">
    <location>
        <begin position="365"/>
        <end position="388"/>
    </location>
</feature>
<gene>
    <name evidence="3" type="ORF">CGC20_23750</name>
</gene>
<dbReference type="FunFam" id="1.25.40.10:FF:001001">
    <property type="entry name" value="Hypothetical_protein_-_conserved"/>
    <property type="match status" value="1"/>
</dbReference>
<dbReference type="SMART" id="SM00028">
    <property type="entry name" value="TPR"/>
    <property type="match status" value="2"/>
</dbReference>
<keyword evidence="2" id="KW-0472">Membrane</keyword>
<reference evidence="4" key="1">
    <citation type="submission" date="2019-02" db="EMBL/GenBank/DDBJ databases">
        <title>FDA dAtabase for Regulatory Grade micrObial Sequences (FDA-ARGOS): Supporting development and validation of Infectious Disease Dx tests.</title>
        <authorList>
            <person name="Duncan R."/>
            <person name="Fisher C."/>
            <person name="Tallon L."/>
            <person name="Sadzewicz L."/>
            <person name="Sengamalay N."/>
            <person name="Ott S."/>
            <person name="Godinez A."/>
            <person name="Nagaraj S."/>
            <person name="Vavikolanu K."/>
            <person name="Vyas G."/>
            <person name="Nadendla S."/>
            <person name="Aluvathingal J."/>
            <person name="Sichtig H."/>
        </authorList>
    </citation>
    <scope>NUCLEOTIDE SEQUENCE [LARGE SCALE GENOMIC DNA]</scope>
    <source>
        <strain evidence="4">FDAARGOS_360</strain>
    </source>
</reference>
<evidence type="ECO:0000256" key="2">
    <source>
        <dbReference type="SAM" id="Phobius"/>
    </source>
</evidence>
<comment type="caution">
    <text evidence="3">The sequence shown here is derived from an EMBL/GenBank/DDBJ whole genome shotgun (WGS) entry which is preliminary data.</text>
</comment>
<dbReference type="GO" id="GO:0000127">
    <property type="term" value="C:transcription factor TFIIIC complex"/>
    <property type="evidence" value="ECO:0007669"/>
    <property type="project" value="TreeGrafter"/>
</dbReference>
<dbReference type="SUPFAM" id="SSF48452">
    <property type="entry name" value="TPR-like"/>
    <property type="match status" value="1"/>
</dbReference>
<dbReference type="InterPro" id="IPR019734">
    <property type="entry name" value="TPR_rpt"/>
</dbReference>
<keyword evidence="2" id="KW-0812">Transmembrane</keyword>
<dbReference type="EMBL" id="RHLD01000031">
    <property type="protein sequence ID" value="TPP44227.1"/>
    <property type="molecule type" value="Genomic_DNA"/>
</dbReference>
<name>A0A504XH59_LEIDO</name>
<keyword evidence="2" id="KW-1133">Transmembrane helix</keyword>
<evidence type="ECO:0000313" key="3">
    <source>
        <dbReference type="EMBL" id="TPP44227.1"/>
    </source>
</evidence>
<dbReference type="InterPro" id="IPR039340">
    <property type="entry name" value="Tfc4/TFIIIC-102/Sfc4"/>
</dbReference>
<dbReference type="VEuPathDB" id="TriTrypDB:LDHU3_12.0800"/>
<dbReference type="VEuPathDB" id="TriTrypDB:LdCL_120010900"/>
<dbReference type="VEuPathDB" id="TriTrypDB:LdBPK_120520.1"/>
<dbReference type="GO" id="GO:0006383">
    <property type="term" value="P:transcription by RNA polymerase III"/>
    <property type="evidence" value="ECO:0007669"/>
    <property type="project" value="InterPro"/>
</dbReference>
<dbReference type="PANTHER" id="PTHR23082">
    <property type="entry name" value="TRANSCRIPTION INITIATION FACTOR IIIC TFIIIC , POLYPEPTIDE 3-RELATED"/>
    <property type="match status" value="1"/>
</dbReference>
<dbReference type="InterPro" id="IPR011990">
    <property type="entry name" value="TPR-like_helical_dom_sf"/>
</dbReference>
<dbReference type="Gene3D" id="1.25.40.10">
    <property type="entry name" value="Tetratricopeptide repeat domain"/>
    <property type="match status" value="1"/>
</dbReference>
<feature type="compositionally biased region" description="Basic and acidic residues" evidence="1">
    <location>
        <begin position="898"/>
        <end position="930"/>
    </location>
</feature>
<evidence type="ECO:0000256" key="1">
    <source>
        <dbReference type="SAM" id="MobiDB-lite"/>
    </source>
</evidence>
<evidence type="ECO:0000313" key="4">
    <source>
        <dbReference type="Proteomes" id="UP000318821"/>
    </source>
</evidence>
<sequence length="1419" mass="154345">MRATQRRVSQVGPRQPVNDLDPTGFTIQPMQLLIGCAAFIVTIILLHFFVKLAGKIESSNAAETGRSVAIVKRRREGQRSEFSSSALYSTFEAHVTAAQNSFLRGDSQAAEHEAVQALRIRPTAHLFALLAVIAESKGKFDQASDFRLLQAFLARDIVLWEELLHDFMTQQLYYKSVVCLQRMSALEKNQERYRALQLQLADLLIGLGEIRRASNVLVPLWNSSRCRDFEVFALLSSLYFQLGKWASLQRLIESSVKHAFQLLPTAEVTGATTAAGETMAHGAEATAQVSSSTPGTEQQLPSPPPDSSISEQRVSKRVRFFGMDAGEDGAAVPVTADLTATTAPTSLSPAEASLDEFGFDDFISPASPLLHPPSSNRPGDAAGSTGAHRGGVVHQLYGERIELRSPQDQKNFLTLVNVHAELLNEQGNFSDTVQLLHMAAGCLDVDLMELPPDLLVRLGVAYAFLGGVYEQPCRDVFQHLVAHCSMEDYGDVLLDAAMSLQKVSMHAEAAQVYVTLARYHQFVYDRVRRQVGMAEAELTLMQDTAPLNQVQSATDALKALKAEEADLKTVLAAALQGQAESAYARELYDEAKEYAERVLQLEPTHLQARLLLGRYYFYQHKDTAAAVEVLTPSTHEPALQRIQLGVFLVHVFQRAKRYVEAIALGVSIFELLLSSEEDGDTQSVAPGTSSRRSGASLYLPTMTRASSAIIPASSLAGMVGGSTAAGGSNVAARTSFSLAASIKASTSVARQQLARRGLESLTTTVYGASAAASLAAGWDRREEEGQLKDTSTIFRFNRRRRRPGGERRVADGALLTDEKPEGPVEDAGERSGDATVHGEPGVTRLKTAEERRAAIISMEPAAFWPAEEGGEGDGAEEDQPSSSRVKPGADQSSATQSVKEEDGGDGEKDRSRADALRPPVKRDRGGERVADTAAAVAGVVKTSSGMEGKGVGKTTKKASAGAAVGRFNNTIVGERDRDLTELEGFLTEAEAIANAEAELAEPSGNAREVAAGSMRDDEQHDDDAVDVLPESYELPSLEEVSKQFQDPVMAQLFLDASSFTPGGGVRSGEGQDSGQNPWADLAEANHNASAAPGLPAGTGLEDKVTLREAVAVLGKAGFISLAVAVVECYSAVGQFTEAREFAFVALTHFSQKRRLRQMGNGLERPLRLAVLRAALAAGESEDAYRVGLRLLQQDTAEDKRREVVELMHSVLNRCYDRSSILYRAVADGYSDPALLVLLANRYHQTRSYARVLNLYLMALRERPSDILLNFMVGLSYLFCSHRKRTRSREACVSAAIYYLTQYQQLRLALEPAAGIGEVLYNIARTLQFLKLYYMCIPLYERVAYDLCPPEECTIALQRAARVNLYFVYRWASGNRTLALTALQARSVPNGTAVTSPRPPSPFRLKTDGEILNVPSQRTP</sequence>
<feature type="compositionally biased region" description="Low complexity" evidence="1">
    <location>
        <begin position="365"/>
        <end position="374"/>
    </location>
</feature>
<feature type="compositionally biased region" description="Polar residues" evidence="1">
    <location>
        <begin position="288"/>
        <end position="300"/>
    </location>
</feature>
<feature type="compositionally biased region" description="Acidic residues" evidence="1">
    <location>
        <begin position="868"/>
        <end position="879"/>
    </location>
</feature>
<accession>A0A504XH59</accession>
<protein>
    <recommendedName>
        <fullName evidence="5">Tetratricopeptide repeat family protein</fullName>
    </recommendedName>
</protein>
<evidence type="ECO:0008006" key="5">
    <source>
        <dbReference type="Google" id="ProtNLM"/>
    </source>
</evidence>
<feature type="compositionally biased region" description="Polar residues" evidence="1">
    <location>
        <begin position="880"/>
        <end position="897"/>
    </location>
</feature>
<feature type="region of interest" description="Disordered" evidence="1">
    <location>
        <begin position="861"/>
        <end position="930"/>
    </location>
</feature>
<feature type="region of interest" description="Disordered" evidence="1">
    <location>
        <begin position="1"/>
        <end position="20"/>
    </location>
</feature>
<feature type="compositionally biased region" description="Basic and acidic residues" evidence="1">
    <location>
        <begin position="803"/>
        <end position="832"/>
    </location>
</feature>
<dbReference type="PANTHER" id="PTHR23082:SF0">
    <property type="entry name" value="GENERAL TRANSCRIPTION FACTOR 3C POLYPEPTIDE 3"/>
    <property type="match status" value="1"/>
</dbReference>
<feature type="region of interest" description="Disordered" evidence="1">
    <location>
        <begin position="286"/>
        <end position="312"/>
    </location>
</feature>